<dbReference type="Gene3D" id="1.20.1050.10">
    <property type="match status" value="1"/>
</dbReference>
<dbReference type="SFLD" id="SFLDS00019">
    <property type="entry name" value="Glutathione_Transferase_(cytos"/>
    <property type="match status" value="1"/>
</dbReference>
<name>F5Z8U0_ALTNA</name>
<dbReference type="HOGENOM" id="CLU_011226_6_4_6"/>
<dbReference type="eggNOG" id="COG0625">
    <property type="taxonomic scope" value="Bacteria"/>
</dbReference>
<protein>
    <submittedName>
        <fullName evidence="3">Glutathione S-transferase domain-containing protein</fullName>
    </submittedName>
</protein>
<accession>F5Z8U0</accession>
<dbReference type="PANTHER" id="PTHR44051">
    <property type="entry name" value="GLUTATHIONE S-TRANSFERASE-RELATED"/>
    <property type="match status" value="1"/>
</dbReference>
<feature type="domain" description="GST N-terminal" evidence="1">
    <location>
        <begin position="1"/>
        <end position="68"/>
    </location>
</feature>
<dbReference type="InterPro" id="IPR036249">
    <property type="entry name" value="Thioredoxin-like_sf"/>
</dbReference>
<dbReference type="EMBL" id="CP002339">
    <property type="protein sequence ID" value="AEF03483.1"/>
    <property type="molecule type" value="Genomic_DNA"/>
</dbReference>
<keyword evidence="4" id="KW-1185">Reference proteome</keyword>
<feature type="domain" description="GST C-terminal" evidence="2">
    <location>
        <begin position="74"/>
        <end position="157"/>
    </location>
</feature>
<dbReference type="InterPro" id="IPR036282">
    <property type="entry name" value="Glutathione-S-Trfase_C_sf"/>
</dbReference>
<evidence type="ECO:0000259" key="1">
    <source>
        <dbReference type="PROSITE" id="PS50404"/>
    </source>
</evidence>
<dbReference type="SUPFAM" id="SSF52833">
    <property type="entry name" value="Thioredoxin-like"/>
    <property type="match status" value="1"/>
</dbReference>
<dbReference type="Gene3D" id="3.40.30.10">
    <property type="entry name" value="Glutaredoxin"/>
    <property type="match status" value="1"/>
</dbReference>
<dbReference type="PROSITE" id="PS50404">
    <property type="entry name" value="GST_NTER"/>
    <property type="match status" value="1"/>
</dbReference>
<dbReference type="InterPro" id="IPR004045">
    <property type="entry name" value="Glutathione_S-Trfase_N"/>
</dbReference>
<dbReference type="InterPro" id="IPR010987">
    <property type="entry name" value="Glutathione-S-Trfase_C-like"/>
</dbReference>
<gene>
    <name evidence="3" type="ordered locus">ambt_09785</name>
</gene>
<dbReference type="Pfam" id="PF02798">
    <property type="entry name" value="GST_N"/>
    <property type="match status" value="1"/>
</dbReference>
<evidence type="ECO:0000259" key="2">
    <source>
        <dbReference type="PROSITE" id="PS50405"/>
    </source>
</evidence>
<evidence type="ECO:0000313" key="4">
    <source>
        <dbReference type="Proteomes" id="UP000000683"/>
    </source>
</evidence>
<evidence type="ECO:0000313" key="3">
    <source>
        <dbReference type="EMBL" id="AEF03483.1"/>
    </source>
</evidence>
<sequence>MATHAIFEELGVSYELIEIDLAKNMQKSPEYLAINPNGKVPTLVHEGRVIYESAAILLYVIDQYPESGLAPDIHSRARGLYYQYLFWMSSTLQEAANRWAHPEQYVSGDSNLQQVKDNANDMLTHCWGVLEKVLTNNGPWLVGEQLTAADFHLFMVA</sequence>
<dbReference type="KEGG" id="alt:ambt_09785"/>
<organism evidence="3 4">
    <name type="scientific">Alteromonas naphthalenivorans</name>
    <dbReference type="NCBI Taxonomy" id="715451"/>
    <lineage>
        <taxon>Bacteria</taxon>
        <taxon>Pseudomonadati</taxon>
        <taxon>Pseudomonadota</taxon>
        <taxon>Gammaproteobacteria</taxon>
        <taxon>Alteromonadales</taxon>
        <taxon>Alteromonadaceae</taxon>
        <taxon>Alteromonas/Salinimonas group</taxon>
        <taxon>Alteromonas</taxon>
    </lineage>
</organism>
<dbReference type="GO" id="GO:0016740">
    <property type="term" value="F:transferase activity"/>
    <property type="evidence" value="ECO:0007669"/>
    <property type="project" value="UniProtKB-KW"/>
</dbReference>
<dbReference type="InterPro" id="IPR040079">
    <property type="entry name" value="Glutathione_S-Trfase"/>
</dbReference>
<proteinExistence type="predicted"/>
<dbReference type="InterPro" id="IPR004046">
    <property type="entry name" value="GST_C"/>
</dbReference>
<dbReference type="SFLD" id="SFLDG00358">
    <property type="entry name" value="Main_(cytGST)"/>
    <property type="match status" value="1"/>
</dbReference>
<dbReference type="PROSITE" id="PS50405">
    <property type="entry name" value="GST_CTER"/>
    <property type="match status" value="1"/>
</dbReference>
<dbReference type="CDD" id="cd03046">
    <property type="entry name" value="GST_N_GTT1_like"/>
    <property type="match status" value="1"/>
</dbReference>
<dbReference type="Proteomes" id="UP000000683">
    <property type="component" value="Chromosome"/>
</dbReference>
<dbReference type="Pfam" id="PF14497">
    <property type="entry name" value="GST_C_3"/>
    <property type="match status" value="1"/>
</dbReference>
<dbReference type="PANTHER" id="PTHR44051:SF8">
    <property type="entry name" value="GLUTATHIONE S-TRANSFERASE GSTA"/>
    <property type="match status" value="1"/>
</dbReference>
<dbReference type="AlphaFoldDB" id="F5Z8U0"/>
<dbReference type="SUPFAM" id="SSF47616">
    <property type="entry name" value="GST C-terminal domain-like"/>
    <property type="match status" value="1"/>
</dbReference>
<dbReference type="RefSeq" id="WP_013784418.1">
    <property type="nucleotide sequence ID" value="NC_015554.1"/>
</dbReference>
<reference evidence="3 4" key="1">
    <citation type="journal article" date="2011" name="J. Bacteriol.">
        <title>Complete genome sequence of the polycyclic aromatic hydrocarbon-degrading bacterium Alteromonas sp. strain SN2.</title>
        <authorList>
            <person name="Jin H.M."/>
            <person name="Jeong H."/>
            <person name="Moon E.J."/>
            <person name="Math R.K."/>
            <person name="Lee K."/>
            <person name="Kim H.J."/>
            <person name="Jeon C.O."/>
            <person name="Oh T.K."/>
            <person name="Kim J.F."/>
        </authorList>
    </citation>
    <scope>NUCLEOTIDE SEQUENCE [LARGE SCALE GENOMIC DNA]</scope>
    <source>
        <strain evidence="4">JCM 17741 / KACC 18427 / KCTC 11700BP / SN2</strain>
    </source>
</reference>